<comment type="catalytic activity">
    <reaction evidence="6">
        <text>DNA(n) + a 2'-deoxyribonucleoside 5'-triphosphate = DNA(n+1) + diphosphate</text>
        <dbReference type="Rhea" id="RHEA:22508"/>
        <dbReference type="Rhea" id="RHEA-COMP:17339"/>
        <dbReference type="Rhea" id="RHEA-COMP:17340"/>
        <dbReference type="ChEBI" id="CHEBI:33019"/>
        <dbReference type="ChEBI" id="CHEBI:61560"/>
        <dbReference type="ChEBI" id="CHEBI:173112"/>
        <dbReference type="EC" id="2.7.7.7"/>
    </reaction>
</comment>
<protein>
    <recommendedName>
        <fullName evidence="3">DNA-directed DNA polymerase</fullName>
        <ecNumber evidence="3">2.7.7.7</ecNumber>
    </recommendedName>
</protein>
<comment type="subunit">
    <text evidence="2">Monomer.</text>
</comment>
<evidence type="ECO:0000259" key="7">
    <source>
        <dbReference type="Pfam" id="PF00817"/>
    </source>
</evidence>
<dbReference type="GO" id="GO:0003684">
    <property type="term" value="F:damaged DNA binding"/>
    <property type="evidence" value="ECO:0007669"/>
    <property type="project" value="InterPro"/>
</dbReference>
<comment type="cofactor">
    <cofactor evidence="1">
        <name>Mg(2+)</name>
        <dbReference type="ChEBI" id="CHEBI:18420"/>
    </cofactor>
</comment>
<accession>A0A1T5G5U5</accession>
<evidence type="ECO:0000256" key="2">
    <source>
        <dbReference type="ARBA" id="ARBA00011245"/>
    </source>
</evidence>
<dbReference type="InterPro" id="IPR050356">
    <property type="entry name" value="SulA_CellDiv_inhibitor"/>
</dbReference>
<evidence type="ECO:0000256" key="6">
    <source>
        <dbReference type="ARBA" id="ARBA00049244"/>
    </source>
</evidence>
<gene>
    <name evidence="9" type="ORF">SAMN05660750_03794</name>
</gene>
<dbReference type="EMBL" id="FUYX01000011">
    <property type="protein sequence ID" value="SKC03684.1"/>
    <property type="molecule type" value="Genomic_DNA"/>
</dbReference>
<dbReference type="PANTHER" id="PTHR35369">
    <property type="entry name" value="BLR3025 PROTEIN-RELATED"/>
    <property type="match status" value="1"/>
</dbReference>
<comment type="function">
    <text evidence="5">Poorly processive, error-prone DNA polymerase involved in untargeted mutagenesis. Copies undamaged DNA at stalled replication forks, which arise in vivo from mismatched or misaligned primer ends. These misaligned primers can be extended by PolIV. Exhibits no 3'-5' exonuclease (proofreading) activity. May be involved in translesional synthesis, in conjunction with the beta clamp from PolIII.</text>
</comment>
<proteinExistence type="predicted"/>
<reference evidence="9 10" key="1">
    <citation type="submission" date="2017-02" db="EMBL/GenBank/DDBJ databases">
        <authorList>
            <person name="Peterson S.W."/>
        </authorList>
    </citation>
    <scope>NUCLEOTIDE SEQUENCE [LARGE SCALE GENOMIC DNA]</scope>
    <source>
        <strain evidence="9 10">DSM 9653</strain>
    </source>
</reference>
<evidence type="ECO:0000256" key="1">
    <source>
        <dbReference type="ARBA" id="ARBA00001946"/>
    </source>
</evidence>
<dbReference type="InterPro" id="IPR043502">
    <property type="entry name" value="DNA/RNA_pol_sf"/>
</dbReference>
<dbReference type="Pfam" id="PF00817">
    <property type="entry name" value="IMS"/>
    <property type="match status" value="1"/>
</dbReference>
<dbReference type="InterPro" id="IPR017961">
    <property type="entry name" value="DNA_pol_Y-fam_little_finger"/>
</dbReference>
<dbReference type="Pfam" id="PF11799">
    <property type="entry name" value="IMS_C"/>
    <property type="match status" value="1"/>
</dbReference>
<organism evidence="9 10">
    <name type="scientific">Bosea thiooxidans</name>
    <dbReference type="NCBI Taxonomy" id="53254"/>
    <lineage>
        <taxon>Bacteria</taxon>
        <taxon>Pseudomonadati</taxon>
        <taxon>Pseudomonadota</taxon>
        <taxon>Alphaproteobacteria</taxon>
        <taxon>Hyphomicrobiales</taxon>
        <taxon>Boseaceae</taxon>
        <taxon>Bosea</taxon>
    </lineage>
</organism>
<dbReference type="Proteomes" id="UP000190130">
    <property type="component" value="Unassembled WGS sequence"/>
</dbReference>
<keyword evidence="4" id="KW-0227">DNA damage</keyword>
<sequence length="497" mass="54408">MQRTGAIPAFGASAEKPHVLVETQHNALRLVDCDLRAVHLGLTRGMTLADARARIPDLVALEAEPQADGEFLEALAAFCDRFTPLVALDEPHGLVLDITGCAHLFGGEKGLGTLAGHSMQRIGLKLKAAIAGTPDAARACARHGDGGIVLPGQEEAQLRALPIAALDTDAETVIALSRAGLKTLADLAERPSETLSARFGEALAVKLLRILGREDRRITPLRPPPDCVVERHFAEPFADTASLEAVVVRLIGEAARVLEARGEGGRVFEIGFFRSDGAVRRLAIETGRPSRDAKALLRLYRERIEALADPLDPGFGFDAIKLAVPVCEPLAEQQHSLDGRAVEEEAVAALVDRLVTRFGRDRVLRFAAQDTHHPVRAAKALSAAAPLPEVAWPEPEPEEPPARPLQLFEPPQAVEAIAEVPDGPPIRFRWRRLIHDVARAEGPERIAPEWWRDGSDEPMRDYYRVEDAEGRRFWLYRIGFYEAGNDPPRWFLHGLFA</sequence>
<evidence type="ECO:0000259" key="8">
    <source>
        <dbReference type="Pfam" id="PF11799"/>
    </source>
</evidence>
<evidence type="ECO:0000256" key="5">
    <source>
        <dbReference type="ARBA" id="ARBA00025589"/>
    </source>
</evidence>
<evidence type="ECO:0000256" key="4">
    <source>
        <dbReference type="ARBA" id="ARBA00022763"/>
    </source>
</evidence>
<evidence type="ECO:0000313" key="9">
    <source>
        <dbReference type="EMBL" id="SKC03684.1"/>
    </source>
</evidence>
<dbReference type="SUPFAM" id="SSF56672">
    <property type="entry name" value="DNA/RNA polymerases"/>
    <property type="match status" value="1"/>
</dbReference>
<dbReference type="InterPro" id="IPR001126">
    <property type="entry name" value="UmuC"/>
</dbReference>
<dbReference type="PANTHER" id="PTHR35369:SF2">
    <property type="entry name" value="BLR3025 PROTEIN"/>
    <property type="match status" value="1"/>
</dbReference>
<dbReference type="AlphaFoldDB" id="A0A1T5G5U5"/>
<dbReference type="GO" id="GO:0006281">
    <property type="term" value="P:DNA repair"/>
    <property type="evidence" value="ECO:0007669"/>
    <property type="project" value="InterPro"/>
</dbReference>
<feature type="domain" description="DNA polymerase Y-family little finger" evidence="8">
    <location>
        <begin position="228"/>
        <end position="320"/>
    </location>
</feature>
<dbReference type="CDD" id="cd03468">
    <property type="entry name" value="PolY_like"/>
    <property type="match status" value="1"/>
</dbReference>
<dbReference type="EC" id="2.7.7.7" evidence="3"/>
<name>A0A1T5G5U5_9HYPH</name>
<feature type="domain" description="UmuC" evidence="7">
    <location>
        <begin position="15"/>
        <end position="140"/>
    </location>
</feature>
<evidence type="ECO:0000313" key="10">
    <source>
        <dbReference type="Proteomes" id="UP000190130"/>
    </source>
</evidence>
<evidence type="ECO:0000256" key="3">
    <source>
        <dbReference type="ARBA" id="ARBA00012417"/>
    </source>
</evidence>